<evidence type="ECO:0000313" key="1">
    <source>
        <dbReference type="EMBL" id="TXB66967.1"/>
    </source>
</evidence>
<protein>
    <recommendedName>
        <fullName evidence="3">Lipoprotein</fullName>
    </recommendedName>
</protein>
<evidence type="ECO:0008006" key="3">
    <source>
        <dbReference type="Google" id="ProtNLM"/>
    </source>
</evidence>
<dbReference type="RefSeq" id="WP_147098079.1">
    <property type="nucleotide sequence ID" value="NZ_VOOS01000001.1"/>
</dbReference>
<proteinExistence type="predicted"/>
<name>A0A5C6RY32_9FLAO</name>
<dbReference type="PROSITE" id="PS51257">
    <property type="entry name" value="PROKAR_LIPOPROTEIN"/>
    <property type="match status" value="1"/>
</dbReference>
<dbReference type="AlphaFoldDB" id="A0A5C6RY32"/>
<organism evidence="1 2">
    <name type="scientific">Vicingus serpentipes</name>
    <dbReference type="NCBI Taxonomy" id="1926625"/>
    <lineage>
        <taxon>Bacteria</taxon>
        <taxon>Pseudomonadati</taxon>
        <taxon>Bacteroidota</taxon>
        <taxon>Flavobacteriia</taxon>
        <taxon>Flavobacteriales</taxon>
        <taxon>Vicingaceae</taxon>
        <taxon>Vicingus</taxon>
    </lineage>
</organism>
<reference evidence="1 2" key="1">
    <citation type="submission" date="2019-08" db="EMBL/GenBank/DDBJ databases">
        <title>Genome of Vicingus serpentipes NCIMB 15042.</title>
        <authorList>
            <person name="Bowman J.P."/>
        </authorList>
    </citation>
    <scope>NUCLEOTIDE SEQUENCE [LARGE SCALE GENOMIC DNA]</scope>
    <source>
        <strain evidence="1 2">NCIMB 15042</strain>
    </source>
</reference>
<accession>A0A5C6RY32</accession>
<sequence length="148" mass="16756">MRILFITISFLFLVGCSSDQKQKINDASVSGNDTLVFYNEAKEEANSFQQLLKVVYTSDSTIWFALDFVNSSGNKTLVGEGIDLYYNLDPEIDEINGEAQPVLEFETTDSNKGLFIRVDMMEQKFAKILTSPDYTSKEIPLDVVLMKR</sequence>
<gene>
    <name evidence="1" type="ORF">FRY74_01940</name>
</gene>
<dbReference type="Proteomes" id="UP000321721">
    <property type="component" value="Unassembled WGS sequence"/>
</dbReference>
<comment type="caution">
    <text evidence="1">The sequence shown here is derived from an EMBL/GenBank/DDBJ whole genome shotgun (WGS) entry which is preliminary data.</text>
</comment>
<dbReference type="EMBL" id="VOOS01000001">
    <property type="protein sequence ID" value="TXB66967.1"/>
    <property type="molecule type" value="Genomic_DNA"/>
</dbReference>
<evidence type="ECO:0000313" key="2">
    <source>
        <dbReference type="Proteomes" id="UP000321721"/>
    </source>
</evidence>
<keyword evidence="2" id="KW-1185">Reference proteome</keyword>